<feature type="compositionally biased region" description="Low complexity" evidence="10">
    <location>
        <begin position="859"/>
        <end position="868"/>
    </location>
</feature>
<dbReference type="GO" id="GO:0046872">
    <property type="term" value="F:metal ion binding"/>
    <property type="evidence" value="ECO:0007669"/>
    <property type="project" value="UniProtKB-KW"/>
</dbReference>
<organism evidence="12 13">
    <name type="scientific">Circinella minor</name>
    <dbReference type="NCBI Taxonomy" id="1195481"/>
    <lineage>
        <taxon>Eukaryota</taxon>
        <taxon>Fungi</taxon>
        <taxon>Fungi incertae sedis</taxon>
        <taxon>Mucoromycota</taxon>
        <taxon>Mucoromycotina</taxon>
        <taxon>Mucoromycetes</taxon>
        <taxon>Mucorales</taxon>
        <taxon>Lichtheimiaceae</taxon>
        <taxon>Circinella</taxon>
    </lineage>
</organism>
<keyword evidence="4" id="KW-0378">Hydrolase</keyword>
<keyword evidence="13" id="KW-1185">Reference proteome</keyword>
<dbReference type="PANTHER" id="PTHR13620:SF109">
    <property type="entry name" value="3'-5' EXONUCLEASE"/>
    <property type="match status" value="1"/>
</dbReference>
<evidence type="ECO:0000256" key="5">
    <source>
        <dbReference type="ARBA" id="ARBA00022839"/>
    </source>
</evidence>
<keyword evidence="5" id="KW-0269">Exonuclease</keyword>
<evidence type="ECO:0000256" key="6">
    <source>
        <dbReference type="ARBA" id="ARBA00022842"/>
    </source>
</evidence>
<dbReference type="OrthoDB" id="2284808at2759"/>
<sequence>MARTKGSKSRPGTKKPRPKPKKLVNQGRLPVNWISKSREECSFTSNSNVSASDIPTSAPALDSSRDDASLGDLVALVDTSEILEEDISLAPPESRIVEGSIDEEEWVTDDEEEADDDHSDDEANLNEDEDDISDDTSENQSGSLTTAVKKKQFVYKYFLSIQSRVVEETKEDDNKLPSEYRHGTFWILPPDPFFALHNPTTEILTLCEDESFDYDPVMLYLPKVFLWIPHLLVDDRLKCTHPNCSGKLKSNGYPKDPPARRVVDLKSGHDSRIIRQLPLHLQQEFPAYLTHRSGISKDLGDVFRPAIQNSVGPRRFQKVLRELQKLTHARLEFQYLNYINSRRANPTMQETINPPKFKEFSSYSNKDGYAGYTSTAQYLRVLYTAMINEMRHLIDKQMMVLEGRVLKGDHTFKIIKHLGRIGGSPTFLVVYTVCNEFEEIRTQLLVSTKSLNHLQFSFEKMREAYTMYGHDYPEIFFTDDVINDQGFLTSIFPSLSQDVAPLDPANIINNNCEYPILSIPENVTTSLLSTYNDIQRVFEMLLRNKPFVVGFDCEWPCDKRSGEQGKLALIQVACSKNIWLLQVSSLSELPSALVGFLEDMEIKKAGRAVNGDCKKIERDFPGIRCQGMLELASFCKERDAIGDARMGLEAICKKLLYRSLPKDEDIRISNWDSNHLSENQILYAARDAWAGLEIFNTALTQYFPIGKLVLKPVKGIHVSLHPNNLYEAVAYGEVALQLATFDTIKVGKGRVIITIKKISKPAAYLKLHKKSLNDFGDTPFNVVVNLKDLRTYKAVDIQQTSINSDNALVDAGSQAGVIALDNNNDVLNDLTTAESSKEDTDYDDDESILTGNDGDNDTDNNSTNHDSGVLTRPPIPDVPIPLTSPTSVTEPTSEASITTSSIPSRVLKDAFHLMNMIRVPRRHGLANEFARKLRDAIFIVDKDDEELVKDFLKTQDKTWDMVMLQNPSWILRRVKRVIPPPNELYPVVKQLFDEYGNMRCAKTGRTLFDQEAYRQAENVLKCIARRHVSDPPGISFYFKIGSDKNNLPLYRCSRGTNSLEGGVHQNIIRKFISFGASPELADAVLSDYRLRHNIDVGSFNRHGRVHDGHYEPWLTQHILDLRASFDMEHSYNRPGVYQNAVFFESSKEVFGISPLPHKLATDLGIDLAPNEDIHNDNINISAFITSSLQKSALLTISQSTLQTKDAQYHFIAKKQQTKYPILPVHTKEERDLFRDIVEEKYKDCRPDYMAFAKVWSKHVDGKHIYYKTAEHLRTYYGQYIQLRNTAVSKEINITQRERIKEVLSDTSRKRLAPAAREPSQNKVPRYREAHIPQLSSVATNNLETTPTTPLSYNSTSFFSLYEPSSTLQQPVIIWNQNAVSTPSTSPTAISLQRSSSLSNTPLDVDNNNNNNNNSSSSSQQ</sequence>
<dbReference type="InterPro" id="IPR012337">
    <property type="entry name" value="RNaseH-like_sf"/>
</dbReference>
<dbReference type="SMART" id="SM00474">
    <property type="entry name" value="35EXOc"/>
    <property type="match status" value="1"/>
</dbReference>
<dbReference type="PANTHER" id="PTHR13620">
    <property type="entry name" value="3-5 EXONUCLEASE"/>
    <property type="match status" value="1"/>
</dbReference>
<evidence type="ECO:0000256" key="10">
    <source>
        <dbReference type="SAM" id="MobiDB-lite"/>
    </source>
</evidence>
<feature type="compositionally biased region" description="Low complexity" evidence="10">
    <location>
        <begin position="1406"/>
        <end position="1420"/>
    </location>
</feature>
<evidence type="ECO:0000256" key="7">
    <source>
        <dbReference type="ARBA" id="ARBA00023242"/>
    </source>
</evidence>
<dbReference type="GO" id="GO:0003676">
    <property type="term" value="F:nucleic acid binding"/>
    <property type="evidence" value="ECO:0007669"/>
    <property type="project" value="InterPro"/>
</dbReference>
<protein>
    <recommendedName>
        <fullName evidence="8">3'-5' exonuclease</fullName>
    </recommendedName>
    <alternativeName>
        <fullName evidence="9">Werner Syndrome-like exonuclease</fullName>
    </alternativeName>
</protein>
<evidence type="ECO:0000313" key="13">
    <source>
        <dbReference type="Proteomes" id="UP000646827"/>
    </source>
</evidence>
<evidence type="ECO:0000256" key="8">
    <source>
        <dbReference type="ARBA" id="ARBA00040531"/>
    </source>
</evidence>
<name>A0A8H7VGW7_9FUNG</name>
<comment type="subcellular location">
    <subcellularLocation>
        <location evidence="1">Nucleus</location>
    </subcellularLocation>
</comment>
<feature type="region of interest" description="Disordered" evidence="10">
    <location>
        <begin position="1379"/>
        <end position="1420"/>
    </location>
</feature>
<dbReference type="CDD" id="cd06141">
    <property type="entry name" value="WRN_exo"/>
    <property type="match status" value="1"/>
</dbReference>
<evidence type="ECO:0000259" key="11">
    <source>
        <dbReference type="SMART" id="SM00474"/>
    </source>
</evidence>
<evidence type="ECO:0000313" key="12">
    <source>
        <dbReference type="EMBL" id="KAG2216053.1"/>
    </source>
</evidence>
<dbReference type="Pfam" id="PF01612">
    <property type="entry name" value="DNA_pol_A_exo1"/>
    <property type="match status" value="1"/>
</dbReference>
<feature type="compositionally biased region" description="Polar residues" evidence="10">
    <location>
        <begin position="42"/>
        <end position="55"/>
    </location>
</feature>
<dbReference type="GO" id="GO:0006139">
    <property type="term" value="P:nucleobase-containing compound metabolic process"/>
    <property type="evidence" value="ECO:0007669"/>
    <property type="project" value="InterPro"/>
</dbReference>
<dbReference type="Proteomes" id="UP000646827">
    <property type="component" value="Unassembled WGS sequence"/>
</dbReference>
<keyword evidence="3" id="KW-0479">Metal-binding</keyword>
<keyword evidence="6" id="KW-0460">Magnesium</keyword>
<evidence type="ECO:0000256" key="2">
    <source>
        <dbReference type="ARBA" id="ARBA00022722"/>
    </source>
</evidence>
<dbReference type="GO" id="GO:0008408">
    <property type="term" value="F:3'-5' exonuclease activity"/>
    <property type="evidence" value="ECO:0007669"/>
    <property type="project" value="InterPro"/>
</dbReference>
<reference evidence="12 13" key="1">
    <citation type="submission" date="2020-12" db="EMBL/GenBank/DDBJ databases">
        <title>Metabolic potential, ecology and presence of endohyphal bacteria is reflected in genomic diversity of Mucoromycotina.</title>
        <authorList>
            <person name="Muszewska A."/>
            <person name="Okrasinska A."/>
            <person name="Steczkiewicz K."/>
            <person name="Drgas O."/>
            <person name="Orlowska M."/>
            <person name="Perlinska-Lenart U."/>
            <person name="Aleksandrzak-Piekarczyk T."/>
            <person name="Szatraj K."/>
            <person name="Zielenkiewicz U."/>
            <person name="Pilsyk S."/>
            <person name="Malc E."/>
            <person name="Mieczkowski P."/>
            <person name="Kruszewska J.S."/>
            <person name="Biernat P."/>
            <person name="Pawlowska J."/>
        </authorList>
    </citation>
    <scope>NUCLEOTIDE SEQUENCE [LARGE SCALE GENOMIC DNA]</scope>
    <source>
        <strain evidence="12 13">CBS 142.35</strain>
    </source>
</reference>
<feature type="region of interest" description="Disordered" evidence="10">
    <location>
        <begin position="1"/>
        <end position="67"/>
    </location>
</feature>
<dbReference type="Gene3D" id="3.30.420.10">
    <property type="entry name" value="Ribonuclease H-like superfamily/Ribonuclease H"/>
    <property type="match status" value="1"/>
</dbReference>
<dbReference type="GO" id="GO:0005634">
    <property type="term" value="C:nucleus"/>
    <property type="evidence" value="ECO:0007669"/>
    <property type="project" value="UniProtKB-SubCell"/>
</dbReference>
<feature type="compositionally biased region" description="Low complexity" evidence="10">
    <location>
        <begin position="883"/>
        <end position="896"/>
    </location>
</feature>
<evidence type="ECO:0000256" key="4">
    <source>
        <dbReference type="ARBA" id="ARBA00022801"/>
    </source>
</evidence>
<dbReference type="EMBL" id="JAEPRB010000465">
    <property type="protein sequence ID" value="KAG2216053.1"/>
    <property type="molecule type" value="Genomic_DNA"/>
</dbReference>
<keyword evidence="2" id="KW-0540">Nuclease</keyword>
<gene>
    <name evidence="12" type="ORF">INT45_000439</name>
</gene>
<feature type="domain" description="3'-5' exonuclease" evidence="11">
    <location>
        <begin position="525"/>
        <end position="703"/>
    </location>
</feature>
<evidence type="ECO:0000256" key="3">
    <source>
        <dbReference type="ARBA" id="ARBA00022723"/>
    </source>
</evidence>
<accession>A0A8H7VGW7</accession>
<feature type="region of interest" description="Disordered" evidence="10">
    <location>
        <begin position="833"/>
        <end position="896"/>
    </location>
</feature>
<feature type="region of interest" description="Disordered" evidence="10">
    <location>
        <begin position="87"/>
        <end position="143"/>
    </location>
</feature>
<dbReference type="InterPro" id="IPR036397">
    <property type="entry name" value="RNaseH_sf"/>
</dbReference>
<comment type="caution">
    <text evidence="12">The sequence shown here is derived from an EMBL/GenBank/DDBJ whole genome shotgun (WGS) entry which is preliminary data.</text>
</comment>
<proteinExistence type="predicted"/>
<feature type="compositionally biased region" description="Basic residues" evidence="10">
    <location>
        <begin position="1"/>
        <end position="22"/>
    </location>
</feature>
<evidence type="ECO:0000256" key="1">
    <source>
        <dbReference type="ARBA" id="ARBA00004123"/>
    </source>
</evidence>
<dbReference type="InterPro" id="IPR051132">
    <property type="entry name" value="3-5_Exonuclease_domain"/>
</dbReference>
<feature type="compositionally biased region" description="Polar residues" evidence="10">
    <location>
        <begin position="1379"/>
        <end position="1401"/>
    </location>
</feature>
<keyword evidence="7" id="KW-0539">Nucleus</keyword>
<feature type="compositionally biased region" description="Acidic residues" evidence="10">
    <location>
        <begin position="100"/>
        <end position="137"/>
    </location>
</feature>
<dbReference type="InterPro" id="IPR002562">
    <property type="entry name" value="3'-5'_exonuclease_dom"/>
</dbReference>
<dbReference type="SUPFAM" id="SSF53098">
    <property type="entry name" value="Ribonuclease H-like"/>
    <property type="match status" value="1"/>
</dbReference>
<evidence type="ECO:0000256" key="9">
    <source>
        <dbReference type="ARBA" id="ARBA00042761"/>
    </source>
</evidence>